<feature type="region of interest" description="Disordered" evidence="1">
    <location>
        <begin position="1"/>
        <end position="97"/>
    </location>
</feature>
<evidence type="ECO:0000313" key="3">
    <source>
        <dbReference type="Proteomes" id="UP001552299"/>
    </source>
</evidence>
<evidence type="ECO:0000313" key="2">
    <source>
        <dbReference type="EMBL" id="KAL0918922.1"/>
    </source>
</evidence>
<protein>
    <submittedName>
        <fullName evidence="2">Uncharacterized protein</fullName>
    </submittedName>
</protein>
<name>A0ABD0V8Q3_DENTH</name>
<reference evidence="2 3" key="1">
    <citation type="journal article" date="2024" name="Plant Biotechnol. J.">
        <title>Dendrobium thyrsiflorum genome and its molecular insights into genes involved in important horticultural traits.</title>
        <authorList>
            <person name="Chen B."/>
            <person name="Wang J.Y."/>
            <person name="Zheng P.J."/>
            <person name="Li K.L."/>
            <person name="Liang Y.M."/>
            <person name="Chen X.F."/>
            <person name="Zhang C."/>
            <person name="Zhao X."/>
            <person name="He X."/>
            <person name="Zhang G.Q."/>
            <person name="Liu Z.J."/>
            <person name="Xu Q."/>
        </authorList>
    </citation>
    <scope>NUCLEOTIDE SEQUENCE [LARGE SCALE GENOMIC DNA]</scope>
    <source>
        <strain evidence="2">GZMU011</strain>
    </source>
</reference>
<dbReference type="AlphaFoldDB" id="A0ABD0V8Q3"/>
<feature type="region of interest" description="Disordered" evidence="1">
    <location>
        <begin position="241"/>
        <end position="265"/>
    </location>
</feature>
<comment type="caution">
    <text evidence="2">The sequence shown here is derived from an EMBL/GenBank/DDBJ whole genome shotgun (WGS) entry which is preliminary data.</text>
</comment>
<dbReference type="Proteomes" id="UP001552299">
    <property type="component" value="Unassembled WGS sequence"/>
</dbReference>
<feature type="compositionally biased region" description="Polar residues" evidence="1">
    <location>
        <begin position="82"/>
        <end position="92"/>
    </location>
</feature>
<accession>A0ABD0V8Q3</accession>
<dbReference type="EMBL" id="JANQDX010000009">
    <property type="protein sequence ID" value="KAL0918922.1"/>
    <property type="molecule type" value="Genomic_DNA"/>
</dbReference>
<keyword evidence="3" id="KW-1185">Reference proteome</keyword>
<sequence>MKEEKERWVEPLRYEAMKSDSNEPEGVKSDGHDGAAEATRAISLPPAEQTKSDSNKGAAGATRAISASCKVKKSNSDEGAEGTTQQSRTALTNREDEKQALDASCAVTKSNRDKDEGAEAVIVKRTIFDGFTESSFSFVSDKDVNVVFTLFLLESKIQHCTSTSISLIDSLRFFFGGSVGARADAIESLVNTEALLGVFSLTASTVGFLAVPLTVGTLTVFSGARSQQIRELIACKSRLHDGGPSHSLSRRQSHQLGNSSGGLRHHQNGWHVPDYNIATRSNCLHLTGVTRVLQSCITTRCGLFSIATPHRLRHFLTSRFPLSGTTNGSFKRSLFYSAFFQYVTTSLMIPSVARRGPLRSPVVKGTVASDLSNSFSSFLFSPLAHRFSNNMLTGWSSELVSKNNRTIGRRNWDAIPSEETSNVEGVGKLQWSVRYNEGDTIDSIAQFARACNVQ</sequence>
<organism evidence="2 3">
    <name type="scientific">Dendrobium thyrsiflorum</name>
    <name type="common">Pinecone-like raceme dendrobium</name>
    <name type="synonym">Orchid</name>
    <dbReference type="NCBI Taxonomy" id="117978"/>
    <lineage>
        <taxon>Eukaryota</taxon>
        <taxon>Viridiplantae</taxon>
        <taxon>Streptophyta</taxon>
        <taxon>Embryophyta</taxon>
        <taxon>Tracheophyta</taxon>
        <taxon>Spermatophyta</taxon>
        <taxon>Magnoliopsida</taxon>
        <taxon>Liliopsida</taxon>
        <taxon>Asparagales</taxon>
        <taxon>Orchidaceae</taxon>
        <taxon>Epidendroideae</taxon>
        <taxon>Malaxideae</taxon>
        <taxon>Dendrobiinae</taxon>
        <taxon>Dendrobium</taxon>
    </lineage>
</organism>
<gene>
    <name evidence="2" type="ORF">M5K25_010969</name>
</gene>
<evidence type="ECO:0000256" key="1">
    <source>
        <dbReference type="SAM" id="MobiDB-lite"/>
    </source>
</evidence>
<proteinExistence type="predicted"/>
<feature type="compositionally biased region" description="Basic and acidic residues" evidence="1">
    <location>
        <begin position="1"/>
        <end position="35"/>
    </location>
</feature>